<dbReference type="EMBL" id="BOPV01000001">
    <property type="protein sequence ID" value="GIL40180.1"/>
    <property type="molecule type" value="Genomic_DNA"/>
</dbReference>
<keyword evidence="2" id="KW-1185">Reference proteome</keyword>
<reference evidence="1" key="1">
    <citation type="submission" date="2021-02" db="EMBL/GenBank/DDBJ databases">
        <title>Genome sequence of Rhodospirillales sp. strain TMPK1 isolated from soil.</title>
        <authorList>
            <person name="Nakai R."/>
            <person name="Kusada H."/>
            <person name="Tamaki H."/>
        </authorList>
    </citation>
    <scope>NUCLEOTIDE SEQUENCE</scope>
    <source>
        <strain evidence="1">TMPK1</strain>
    </source>
</reference>
<gene>
    <name evidence="1" type="ORF">TMPK1_24170</name>
</gene>
<name>A0A8S8XGD7_9PROT</name>
<comment type="caution">
    <text evidence="1">The sequence shown here is derived from an EMBL/GenBank/DDBJ whole genome shotgun (WGS) entry which is preliminary data.</text>
</comment>
<accession>A0A8S8XGD7</accession>
<proteinExistence type="predicted"/>
<dbReference type="Proteomes" id="UP000681075">
    <property type="component" value="Unassembled WGS sequence"/>
</dbReference>
<organism evidence="1 2">
    <name type="scientific">Roseiterribacter gracilis</name>
    <dbReference type="NCBI Taxonomy" id="2812848"/>
    <lineage>
        <taxon>Bacteria</taxon>
        <taxon>Pseudomonadati</taxon>
        <taxon>Pseudomonadota</taxon>
        <taxon>Alphaproteobacteria</taxon>
        <taxon>Rhodospirillales</taxon>
        <taxon>Roseiterribacteraceae</taxon>
        <taxon>Roseiterribacter</taxon>
    </lineage>
</organism>
<protein>
    <submittedName>
        <fullName evidence="1">Uncharacterized protein</fullName>
    </submittedName>
</protein>
<dbReference type="AlphaFoldDB" id="A0A8S8XGD7"/>
<evidence type="ECO:0000313" key="1">
    <source>
        <dbReference type="EMBL" id="GIL40180.1"/>
    </source>
</evidence>
<evidence type="ECO:0000313" key="2">
    <source>
        <dbReference type="Proteomes" id="UP000681075"/>
    </source>
</evidence>
<dbReference type="RefSeq" id="WP_420243289.1">
    <property type="nucleotide sequence ID" value="NZ_BOPV01000001.1"/>
</dbReference>
<sequence>MRERRIRSLADAIELLTETHAARETAVLWAASDEEGGLWLTAVLDAARSAVPGADGRVALSCGDRAGDAMAALRAGIRRIAFTGSDEVAAKLTALGAELAELPPDFSVPIATIRRGG</sequence>